<keyword evidence="7" id="KW-0456">Lyase</keyword>
<protein>
    <recommendedName>
        <fullName evidence="6">2-methylisocitrate lyase</fullName>
        <ecNumber evidence="3">4.1.3.30</ecNumber>
    </recommendedName>
</protein>
<keyword evidence="8" id="KW-1185">Reference proteome</keyword>
<evidence type="ECO:0000256" key="2">
    <source>
        <dbReference type="ARBA" id="ARBA00009282"/>
    </source>
</evidence>
<dbReference type="PROSITE" id="PS00161">
    <property type="entry name" value="ISOCITRATE_LYASE"/>
    <property type="match status" value="1"/>
</dbReference>
<proteinExistence type="inferred from homology"/>
<dbReference type="EMBL" id="VUMH01000002">
    <property type="protein sequence ID" value="MSS26889.1"/>
    <property type="molecule type" value="Genomic_DNA"/>
</dbReference>
<gene>
    <name evidence="7" type="ORF">FYJ44_02280</name>
</gene>
<dbReference type="Pfam" id="PF13714">
    <property type="entry name" value="PEP_mutase"/>
    <property type="match status" value="1"/>
</dbReference>
<dbReference type="InterPro" id="IPR039556">
    <property type="entry name" value="ICL/PEPM"/>
</dbReference>
<dbReference type="InterPro" id="IPR040442">
    <property type="entry name" value="Pyrv_kinase-like_dom_sf"/>
</dbReference>
<organism evidence="7 8">
    <name type="scientific">Desulfovibrio porci</name>
    <dbReference type="NCBI Taxonomy" id="2605782"/>
    <lineage>
        <taxon>Bacteria</taxon>
        <taxon>Pseudomonadati</taxon>
        <taxon>Thermodesulfobacteriota</taxon>
        <taxon>Desulfovibrionia</taxon>
        <taxon>Desulfovibrionales</taxon>
        <taxon>Desulfovibrionaceae</taxon>
        <taxon>Desulfovibrio</taxon>
    </lineage>
</organism>
<evidence type="ECO:0000313" key="7">
    <source>
        <dbReference type="EMBL" id="MSS26889.1"/>
    </source>
</evidence>
<sequence>MKKTTLLKQMLRAPELLVAPGAYDVLSAKIIEHSGFKAVYMTGYGTSASILGQPDVGLLTMTEMVDRARNLAEAVDVPVLADGDTGYGNPLNVMRTVREYEKAGVCAIQLEDQVFPKRCGHMLGRKVIPREEMVQKIKAAADSRRDDDFVIIARTDARTDHGLEEALERGKAYEEAGADLIFIESPENLDEMRKINEVFPNTPTLANMLEGGRTPIPTTKELEDMGFGIAIYCTGPLYAAALAVRNYMQHLKTHNTTADFFDHLLTFPEFNAFIGLDAYNALSRKYAG</sequence>
<comment type="subunit">
    <text evidence="4">Homotetramer; dimer of dimers.</text>
</comment>
<evidence type="ECO:0000256" key="6">
    <source>
        <dbReference type="ARBA" id="ARBA00073849"/>
    </source>
</evidence>
<accession>A0A6L5XIH7</accession>
<dbReference type="CDD" id="cd00377">
    <property type="entry name" value="ICL_PEPM"/>
    <property type="match status" value="1"/>
</dbReference>
<name>A0A6L5XIH7_9BACT</name>
<dbReference type="PANTHER" id="PTHR42905">
    <property type="entry name" value="PHOSPHOENOLPYRUVATE CARBOXYLASE"/>
    <property type="match status" value="1"/>
</dbReference>
<comment type="similarity">
    <text evidence="2">Belongs to the isocitrate lyase/PEP mutase superfamily. Methylisocitrate lyase family.</text>
</comment>
<dbReference type="InterPro" id="IPR018523">
    <property type="entry name" value="Isocitrate_lyase_ph_CS"/>
</dbReference>
<comment type="catalytic activity">
    <reaction evidence="1">
        <text>(2S,3R)-3-hydroxybutane-1,2,3-tricarboxylate = pyruvate + succinate</text>
        <dbReference type="Rhea" id="RHEA:16809"/>
        <dbReference type="ChEBI" id="CHEBI:15361"/>
        <dbReference type="ChEBI" id="CHEBI:30031"/>
        <dbReference type="ChEBI" id="CHEBI:57429"/>
        <dbReference type="EC" id="4.1.3.30"/>
    </reaction>
</comment>
<dbReference type="AlphaFoldDB" id="A0A6L5XIH7"/>
<reference evidence="7 8" key="1">
    <citation type="submission" date="2019-09" db="EMBL/GenBank/DDBJ databases">
        <title>In-depth cultivation of the pig gut microbiome towards novel bacterial diversity and tailored functional studies.</title>
        <authorList>
            <person name="Wylensek D."/>
            <person name="Hitch T.C.A."/>
            <person name="Clavel T."/>
        </authorList>
    </citation>
    <scope>NUCLEOTIDE SEQUENCE [LARGE SCALE GENOMIC DNA]</scope>
    <source>
        <strain evidence="7 8">PG-178-WT-4</strain>
    </source>
</reference>
<dbReference type="Gene3D" id="3.20.20.60">
    <property type="entry name" value="Phosphoenolpyruvate-binding domains"/>
    <property type="match status" value="1"/>
</dbReference>
<evidence type="ECO:0000256" key="5">
    <source>
        <dbReference type="ARBA" id="ARBA00057039"/>
    </source>
</evidence>
<dbReference type="EC" id="4.1.3.30" evidence="3"/>
<dbReference type="SUPFAM" id="SSF51621">
    <property type="entry name" value="Phosphoenolpyruvate/pyruvate domain"/>
    <property type="match status" value="1"/>
</dbReference>
<dbReference type="Proteomes" id="UP000477488">
    <property type="component" value="Unassembled WGS sequence"/>
</dbReference>
<dbReference type="RefSeq" id="WP_154508769.1">
    <property type="nucleotide sequence ID" value="NZ_VUMH01000002.1"/>
</dbReference>
<evidence type="ECO:0000256" key="3">
    <source>
        <dbReference type="ARBA" id="ARBA00012260"/>
    </source>
</evidence>
<dbReference type="InterPro" id="IPR015813">
    <property type="entry name" value="Pyrv/PenolPyrv_kinase-like_dom"/>
</dbReference>
<comment type="function">
    <text evidence="5">Involved in the catabolism of short chain fatty acids (SCFA) via the 2-methylcitrate cycle I (propionate degradation route). Catalyzes the thermodynamically favored C-C bond cleavage of (2R,3S)-2-methylisocitrate to yield pyruvate and succinate via an alpha-carboxy-carbanion intermediate.</text>
</comment>
<evidence type="ECO:0000256" key="4">
    <source>
        <dbReference type="ARBA" id="ARBA00044762"/>
    </source>
</evidence>
<comment type="caution">
    <text evidence="7">The sequence shown here is derived from an EMBL/GenBank/DDBJ whole genome shotgun (WGS) entry which is preliminary data.</text>
</comment>
<evidence type="ECO:0000313" key="8">
    <source>
        <dbReference type="Proteomes" id="UP000477488"/>
    </source>
</evidence>
<dbReference type="GO" id="GO:0046421">
    <property type="term" value="F:methylisocitrate lyase activity"/>
    <property type="evidence" value="ECO:0007669"/>
    <property type="project" value="UniProtKB-EC"/>
</dbReference>
<evidence type="ECO:0000256" key="1">
    <source>
        <dbReference type="ARBA" id="ARBA00001050"/>
    </source>
</evidence>
<dbReference type="PANTHER" id="PTHR42905:SF5">
    <property type="entry name" value="CARBOXYVINYL-CARBOXYPHOSPHONATE PHOSPHORYLMUTASE, CHLOROPLASTIC"/>
    <property type="match status" value="1"/>
</dbReference>
<dbReference type="FunFam" id="3.20.20.60:FF:000009">
    <property type="entry name" value="2-methylisocitrate lyase"/>
    <property type="match status" value="1"/>
</dbReference>